<feature type="coiled-coil region" evidence="1">
    <location>
        <begin position="26"/>
        <end position="60"/>
    </location>
</feature>
<proteinExistence type="predicted"/>
<accession>A0AAD9MNG6</accession>
<sequence length="389" mass="43231">MTRPSPVNNVDDVVEDELRAKVEDWIQKEQQDRDAAIALRDRAEKERDVLRRQLKEACIQASGLKKKLRAAEEWAAQVGAEKERLAARLAEGEEGSRRARVGLAEAARRLAAQADQIADLKEAARERERDLSDAQARLRQLQTRYEQLQEEVQEHAARYARSQEAARKLVTKLAGLERELDAARAQAAHQLAASEQAAREQTAAARRQEDRAQLAERALQAALKEMTVLMEEADDLRGELQPLREARAGAREAGGEPASAGPGQARTDDGAGASDSGAEAATDGSPTSQGRDVARLYSQLAFFRAESVADRIRLQEQEARIHWLEQALTETQAANKARAQESRKAWRSVEASLHAALRSRSAAQQRRLALLQTLLDERTLRIRTQEVRA</sequence>
<keyword evidence="4" id="KW-1185">Reference proteome</keyword>
<evidence type="ECO:0000313" key="3">
    <source>
        <dbReference type="EMBL" id="KAK2078736.1"/>
    </source>
</evidence>
<evidence type="ECO:0000256" key="2">
    <source>
        <dbReference type="SAM" id="MobiDB-lite"/>
    </source>
</evidence>
<protein>
    <submittedName>
        <fullName evidence="3">Uncharacterized protein</fullName>
    </submittedName>
</protein>
<gene>
    <name evidence="3" type="ORF">QBZ16_003576</name>
</gene>
<feature type="compositionally biased region" description="Low complexity" evidence="2">
    <location>
        <begin position="255"/>
        <end position="285"/>
    </location>
</feature>
<feature type="region of interest" description="Disordered" evidence="2">
    <location>
        <begin position="191"/>
        <end position="211"/>
    </location>
</feature>
<evidence type="ECO:0000313" key="4">
    <source>
        <dbReference type="Proteomes" id="UP001255856"/>
    </source>
</evidence>
<evidence type="ECO:0000256" key="1">
    <source>
        <dbReference type="SAM" id="Coils"/>
    </source>
</evidence>
<dbReference type="AlphaFoldDB" id="A0AAD9MNG6"/>
<dbReference type="Proteomes" id="UP001255856">
    <property type="component" value="Unassembled WGS sequence"/>
</dbReference>
<feature type="compositionally biased region" description="Low complexity" evidence="2">
    <location>
        <begin position="191"/>
        <end position="205"/>
    </location>
</feature>
<name>A0AAD9MNG6_PROWI</name>
<organism evidence="3 4">
    <name type="scientific">Prototheca wickerhamii</name>
    <dbReference type="NCBI Taxonomy" id="3111"/>
    <lineage>
        <taxon>Eukaryota</taxon>
        <taxon>Viridiplantae</taxon>
        <taxon>Chlorophyta</taxon>
        <taxon>core chlorophytes</taxon>
        <taxon>Trebouxiophyceae</taxon>
        <taxon>Chlorellales</taxon>
        <taxon>Chlorellaceae</taxon>
        <taxon>Prototheca</taxon>
    </lineage>
</organism>
<reference evidence="3" key="1">
    <citation type="submission" date="2021-01" db="EMBL/GenBank/DDBJ databases">
        <authorList>
            <person name="Eckstrom K.M.E."/>
        </authorList>
    </citation>
    <scope>NUCLEOTIDE SEQUENCE</scope>
    <source>
        <strain evidence="3">UVCC 0001</strain>
    </source>
</reference>
<keyword evidence="1" id="KW-0175">Coiled coil</keyword>
<feature type="region of interest" description="Disordered" evidence="2">
    <location>
        <begin position="247"/>
        <end position="291"/>
    </location>
</feature>
<comment type="caution">
    <text evidence="3">The sequence shown here is derived from an EMBL/GenBank/DDBJ whole genome shotgun (WGS) entry which is preliminary data.</text>
</comment>
<dbReference type="EMBL" id="JASFZW010000004">
    <property type="protein sequence ID" value="KAK2078736.1"/>
    <property type="molecule type" value="Genomic_DNA"/>
</dbReference>